<dbReference type="OrthoDB" id="9782669at2"/>
<dbReference type="Proteomes" id="UP000250369">
    <property type="component" value="Unassembled WGS sequence"/>
</dbReference>
<keyword evidence="4" id="KW-1185">Reference proteome</keyword>
<dbReference type="Pfam" id="PF01261">
    <property type="entry name" value="AP_endonuc_2"/>
    <property type="match status" value="1"/>
</dbReference>
<comment type="caution">
    <text evidence="3">The sequence shown here is derived from an EMBL/GenBank/DDBJ whole genome shotgun (WGS) entry which is preliminary data.</text>
</comment>
<evidence type="ECO:0000313" key="4">
    <source>
        <dbReference type="Proteomes" id="UP000250369"/>
    </source>
</evidence>
<dbReference type="SUPFAM" id="SSF51658">
    <property type="entry name" value="Xylose isomerase-like"/>
    <property type="match status" value="1"/>
</dbReference>
<proteinExistence type="predicted"/>
<dbReference type="AlphaFoldDB" id="A0A329MP58"/>
<gene>
    <name evidence="3" type="ORF">DQG23_10460</name>
</gene>
<dbReference type="RefSeq" id="WP_113030756.1">
    <property type="nucleotide sequence ID" value="NZ_QMFB01000004.1"/>
</dbReference>
<dbReference type="PANTHER" id="PTHR43489">
    <property type="entry name" value="ISOMERASE"/>
    <property type="match status" value="1"/>
</dbReference>
<protein>
    <submittedName>
        <fullName evidence="3">Sugar phosphate isomerase/epimerase</fullName>
    </submittedName>
</protein>
<evidence type="ECO:0000313" key="3">
    <source>
        <dbReference type="EMBL" id="RAV21665.1"/>
    </source>
</evidence>
<dbReference type="InterPro" id="IPR036237">
    <property type="entry name" value="Xyl_isomerase-like_sf"/>
</dbReference>
<dbReference type="InterPro" id="IPR050417">
    <property type="entry name" value="Sugar_Epim/Isomerase"/>
</dbReference>
<sequence>MRLAKEAGFDGIELAMEETGELKPGSGMKEINALKQAAEDIGIDLVSLNSSLYWTYSFTSSRLENRKQAFQVAQKHIELAACLGIDTVAIMPGMVGADFLPDQENAPYDAAYHYALEGIGRLAEIAEQHRVHIGLKNVWNKFLLSPLEFRTFIDTISSEYVGSYFDVGNVLATGYPEQWIPILNNRIRKVHFKDYRRQTNSIHGFVDLLAGDVNYPVVMEQLHNVSYDGYVTAEVPSYARYPEQAIYNASRAIDAIVGNKASQQ</sequence>
<reference evidence="3 4" key="1">
    <citation type="journal article" date="2009" name="Int. J. Syst. Evol. Microbiol.">
        <title>Paenibacillus contaminans sp. nov., isolated from a contaminated laboratory plate.</title>
        <authorList>
            <person name="Chou J.H."/>
            <person name="Lee J.H."/>
            <person name="Lin M.C."/>
            <person name="Chang P.S."/>
            <person name="Arun A.B."/>
            <person name="Young C.C."/>
            <person name="Chen W.M."/>
        </authorList>
    </citation>
    <scope>NUCLEOTIDE SEQUENCE [LARGE SCALE GENOMIC DNA]</scope>
    <source>
        <strain evidence="3 4">CKOBP-6</strain>
    </source>
</reference>
<keyword evidence="1 3" id="KW-0413">Isomerase</keyword>
<feature type="domain" description="Xylose isomerase-like TIM barrel" evidence="2">
    <location>
        <begin position="2"/>
        <end position="247"/>
    </location>
</feature>
<accession>A0A329MP58</accession>
<dbReference type="EMBL" id="QMFB01000004">
    <property type="protein sequence ID" value="RAV21665.1"/>
    <property type="molecule type" value="Genomic_DNA"/>
</dbReference>
<dbReference type="InterPro" id="IPR013022">
    <property type="entry name" value="Xyl_isomerase-like_TIM-brl"/>
</dbReference>
<evidence type="ECO:0000259" key="2">
    <source>
        <dbReference type="Pfam" id="PF01261"/>
    </source>
</evidence>
<evidence type="ECO:0000256" key="1">
    <source>
        <dbReference type="ARBA" id="ARBA00023235"/>
    </source>
</evidence>
<dbReference type="PANTHER" id="PTHR43489:SF7">
    <property type="entry name" value="3-DEHYDRO-D-GULOSIDE 4-EPIMERASE-RELATED"/>
    <property type="match status" value="1"/>
</dbReference>
<dbReference type="Gene3D" id="3.20.20.150">
    <property type="entry name" value="Divalent-metal-dependent TIM barrel enzymes"/>
    <property type="match status" value="1"/>
</dbReference>
<name>A0A329MP58_9BACL</name>
<dbReference type="GO" id="GO:0016853">
    <property type="term" value="F:isomerase activity"/>
    <property type="evidence" value="ECO:0007669"/>
    <property type="project" value="UniProtKB-KW"/>
</dbReference>
<organism evidence="3 4">
    <name type="scientific">Paenibacillus contaminans</name>
    <dbReference type="NCBI Taxonomy" id="450362"/>
    <lineage>
        <taxon>Bacteria</taxon>
        <taxon>Bacillati</taxon>
        <taxon>Bacillota</taxon>
        <taxon>Bacilli</taxon>
        <taxon>Bacillales</taxon>
        <taxon>Paenibacillaceae</taxon>
        <taxon>Paenibacillus</taxon>
    </lineage>
</organism>